<comment type="caution">
    <text evidence="2">The sequence shown here is derived from an EMBL/GenBank/DDBJ whole genome shotgun (WGS) entry which is preliminary data.</text>
</comment>
<dbReference type="Proteomes" id="UP000287239">
    <property type="component" value="Unassembled WGS sequence"/>
</dbReference>
<protein>
    <submittedName>
        <fullName evidence="2">Uncharacterized protein</fullName>
    </submittedName>
</protein>
<evidence type="ECO:0000313" key="3">
    <source>
        <dbReference type="Proteomes" id="UP000287239"/>
    </source>
</evidence>
<organism evidence="2 3">
    <name type="scientific">Vagococcus salmoninarum</name>
    <dbReference type="NCBI Taxonomy" id="2739"/>
    <lineage>
        <taxon>Bacteria</taxon>
        <taxon>Bacillati</taxon>
        <taxon>Bacillota</taxon>
        <taxon>Bacilli</taxon>
        <taxon>Lactobacillales</taxon>
        <taxon>Enterococcaceae</taxon>
        <taxon>Vagococcus</taxon>
    </lineage>
</organism>
<keyword evidence="1" id="KW-0963">Cytoplasm</keyword>
<accession>A0A429ZTB2</accession>
<evidence type="ECO:0000256" key="1">
    <source>
        <dbReference type="ARBA" id="ARBA00022490"/>
    </source>
</evidence>
<keyword evidence="3" id="KW-1185">Reference proteome</keyword>
<dbReference type="InterPro" id="IPR016979">
    <property type="entry name" value="DUF2129"/>
</dbReference>
<reference evidence="2 3" key="1">
    <citation type="submission" date="2017-05" db="EMBL/GenBank/DDBJ databases">
        <title>Vagococcus spp. assemblies.</title>
        <authorList>
            <person name="Gulvik C.A."/>
        </authorList>
    </citation>
    <scope>NUCLEOTIDE SEQUENCE [LARGE SCALE GENOMIC DNA]</scope>
    <source>
        <strain evidence="2 3">NCFB 2777</strain>
    </source>
</reference>
<name>A0A429ZTB2_9ENTE</name>
<dbReference type="OrthoDB" id="2990788at2"/>
<sequence length="140" mass="16098">MPAILSLSLPQKVAEGVVVLDKQETINEIETPKFSVIPRRALIVWVYSLRQLKVLKRYGTIAHVSRKMKYVVIYMDEVEVESNYTALGKLHFVRGVDRSFRPDVEMNFGERIGLEETLKLEDDGFEVEELTTKIVLSEKV</sequence>
<evidence type="ECO:0000313" key="2">
    <source>
        <dbReference type="EMBL" id="RST96879.1"/>
    </source>
</evidence>
<dbReference type="AlphaFoldDB" id="A0A429ZTB2"/>
<dbReference type="EMBL" id="NGJU01000005">
    <property type="protein sequence ID" value="RST96879.1"/>
    <property type="molecule type" value="Genomic_DNA"/>
</dbReference>
<dbReference type="Pfam" id="PF09902">
    <property type="entry name" value="DUF2129"/>
    <property type="match status" value="1"/>
</dbReference>
<gene>
    <name evidence="2" type="ORF">CBF35_04725</name>
</gene>
<proteinExistence type="predicted"/>